<feature type="transmembrane region" description="Helical" evidence="1">
    <location>
        <begin position="78"/>
        <end position="99"/>
    </location>
</feature>
<dbReference type="InterPro" id="IPR022606">
    <property type="entry name" value="DUF2914"/>
</dbReference>
<evidence type="ECO:0000313" key="3">
    <source>
        <dbReference type="EMBL" id="OGC81147.1"/>
    </source>
</evidence>
<feature type="domain" description="DUF2914" evidence="2">
    <location>
        <begin position="282"/>
        <end position="349"/>
    </location>
</feature>
<keyword evidence="1" id="KW-1133">Transmembrane helix</keyword>
<gene>
    <name evidence="3" type="ORF">A2943_00645</name>
</gene>
<protein>
    <recommendedName>
        <fullName evidence="2">DUF2914 domain-containing protein</fullName>
    </recommendedName>
</protein>
<feature type="transmembrane region" description="Helical" evidence="1">
    <location>
        <begin position="137"/>
        <end position="159"/>
    </location>
</feature>
<dbReference type="EMBL" id="MEWX01000003">
    <property type="protein sequence ID" value="OGC81147.1"/>
    <property type="molecule type" value="Genomic_DNA"/>
</dbReference>
<evidence type="ECO:0000313" key="4">
    <source>
        <dbReference type="Proteomes" id="UP000176185"/>
    </source>
</evidence>
<sequence>MRGFSEKLFVLWQKYEHHIGVAAILAGFFFDLIIADRPDSIPNNLLLLSYLFIAGATIVLLNIRASHHRESEDSFEKLLMLLILQFCFGGLASNLFVLYGRSGTLAVNALFVGLLGVLILGNEFFRGRYALLRFNVGVFYLLLLSYCVIAVPTFITHSIGRWEFLLSGLVSLGVVAIFLVAVSAVALRDREERLSVFATVGGIFIAFNILYFLNIIPPVPLSLKDIGVYHSVLPRSSGDYVALYEKPGRFEVWRATAETFNAAPGEGAFCFSSVFAPADLKTPVYHRWEYYDEEAREWQTRSRISFPISGGRSEGYRGFSTKYSLSPGRWRCAVETEEGALIGRAAFTVVETVAPPALSTKTL</sequence>
<reference evidence="3 4" key="1">
    <citation type="journal article" date="2016" name="Nat. Commun.">
        <title>Thousands of microbial genomes shed light on interconnected biogeochemical processes in an aquifer system.</title>
        <authorList>
            <person name="Anantharaman K."/>
            <person name="Brown C.T."/>
            <person name="Hug L.A."/>
            <person name="Sharon I."/>
            <person name="Castelle C.J."/>
            <person name="Probst A.J."/>
            <person name="Thomas B.C."/>
            <person name="Singh A."/>
            <person name="Wilkins M.J."/>
            <person name="Karaoz U."/>
            <person name="Brodie E.L."/>
            <person name="Williams K.H."/>
            <person name="Hubbard S.S."/>
            <person name="Banfield J.F."/>
        </authorList>
    </citation>
    <scope>NUCLEOTIDE SEQUENCE [LARGE SCALE GENOMIC DNA]</scope>
</reference>
<evidence type="ECO:0000256" key="1">
    <source>
        <dbReference type="SAM" id="Phobius"/>
    </source>
</evidence>
<keyword evidence="1" id="KW-0472">Membrane</keyword>
<evidence type="ECO:0000259" key="2">
    <source>
        <dbReference type="Pfam" id="PF11141"/>
    </source>
</evidence>
<name>A0A1F4XHG1_9BACT</name>
<comment type="caution">
    <text evidence="3">The sequence shown here is derived from an EMBL/GenBank/DDBJ whole genome shotgun (WGS) entry which is preliminary data.</text>
</comment>
<accession>A0A1F4XHG1</accession>
<dbReference type="Pfam" id="PF11141">
    <property type="entry name" value="DUF2914"/>
    <property type="match status" value="1"/>
</dbReference>
<dbReference type="AlphaFoldDB" id="A0A1F4XHG1"/>
<dbReference type="Proteomes" id="UP000176185">
    <property type="component" value="Unassembled WGS sequence"/>
</dbReference>
<dbReference type="STRING" id="1797243.A2943_00645"/>
<feature type="transmembrane region" description="Helical" evidence="1">
    <location>
        <begin position="105"/>
        <end position="125"/>
    </location>
</feature>
<keyword evidence="1" id="KW-0812">Transmembrane</keyword>
<feature type="transmembrane region" description="Helical" evidence="1">
    <location>
        <begin position="47"/>
        <end position="66"/>
    </location>
</feature>
<feature type="transmembrane region" description="Helical" evidence="1">
    <location>
        <begin position="194"/>
        <end position="213"/>
    </location>
</feature>
<feature type="transmembrane region" description="Helical" evidence="1">
    <location>
        <begin position="15"/>
        <end position="35"/>
    </location>
</feature>
<feature type="transmembrane region" description="Helical" evidence="1">
    <location>
        <begin position="165"/>
        <end position="187"/>
    </location>
</feature>
<proteinExistence type="predicted"/>
<organism evidence="3 4">
    <name type="scientific">Candidatus Adlerbacteria bacterium RIFCSPLOWO2_01_FULL_51_16</name>
    <dbReference type="NCBI Taxonomy" id="1797243"/>
    <lineage>
        <taxon>Bacteria</taxon>
        <taxon>Candidatus Adleribacteriota</taxon>
    </lineage>
</organism>